<proteinExistence type="predicted"/>
<accession>A0A8T1LP61</accession>
<protein>
    <submittedName>
        <fullName evidence="1">Uncharacterized protein</fullName>
    </submittedName>
</protein>
<evidence type="ECO:0000313" key="2">
    <source>
        <dbReference type="Proteomes" id="UP000736787"/>
    </source>
</evidence>
<reference evidence="1" key="1">
    <citation type="submission" date="2018-10" db="EMBL/GenBank/DDBJ databases">
        <title>Effector identification in a new, highly contiguous assembly of the strawberry crown rot pathogen Phytophthora cactorum.</title>
        <authorList>
            <person name="Armitage A.D."/>
            <person name="Nellist C.F."/>
            <person name="Bates H."/>
            <person name="Vickerstaff R.J."/>
            <person name="Harrison R.J."/>
        </authorList>
    </citation>
    <scope>NUCLEOTIDE SEQUENCE</scope>
    <source>
        <strain evidence="1">4040</strain>
    </source>
</reference>
<dbReference type="Proteomes" id="UP000736787">
    <property type="component" value="Unassembled WGS sequence"/>
</dbReference>
<organism evidence="1 2">
    <name type="scientific">Phytophthora cactorum</name>
    <dbReference type="NCBI Taxonomy" id="29920"/>
    <lineage>
        <taxon>Eukaryota</taxon>
        <taxon>Sar</taxon>
        <taxon>Stramenopiles</taxon>
        <taxon>Oomycota</taxon>
        <taxon>Peronosporomycetes</taxon>
        <taxon>Peronosporales</taxon>
        <taxon>Peronosporaceae</taxon>
        <taxon>Phytophthora</taxon>
    </lineage>
</organism>
<dbReference type="EMBL" id="RCMK01001546">
    <property type="protein sequence ID" value="KAG2892182.1"/>
    <property type="molecule type" value="Genomic_DNA"/>
</dbReference>
<evidence type="ECO:0000313" key="1">
    <source>
        <dbReference type="EMBL" id="KAG2892182.1"/>
    </source>
</evidence>
<name>A0A8T1LP61_9STRA</name>
<sequence>MRHILVEVGKIIASVKNSDVPDIDREMREHLRMGLSESDVSERVIQHFNRCHDVIEKHSLSLVPMDGSNYAGY</sequence>
<gene>
    <name evidence="1" type="ORF">PC117_g24056</name>
</gene>
<comment type="caution">
    <text evidence="1">The sequence shown here is derived from an EMBL/GenBank/DDBJ whole genome shotgun (WGS) entry which is preliminary data.</text>
</comment>
<dbReference type="AlphaFoldDB" id="A0A8T1LP61"/>